<dbReference type="GO" id="GO:0016887">
    <property type="term" value="F:ATP hydrolysis activity"/>
    <property type="evidence" value="ECO:0007669"/>
    <property type="project" value="InterPro"/>
</dbReference>
<dbReference type="EMBL" id="NHYD01003093">
    <property type="protein sequence ID" value="PPQ82815.1"/>
    <property type="molecule type" value="Genomic_DNA"/>
</dbReference>
<sequence>MTHQPDDEKCLLSSTEKDSDEYSNVRIDEMQLGVWNMKIAIEPGINLRKQWMDVKTAFPLFLRLAVDIFNISPRLFTIFIFCQIWHGIEDTLLLQLSNNLLRTIEIGLVAGKPNTRDIVSAILSRVLCTFRMFSGMVINNQTQREDFGNLGKSGHSTLRASSNAKSVDPSWSLLSNFFDTSTPFSANLSLDLPTSQAAGNKQEASARQAWDCLQHIITFSTTMLKSFSQLVLIIHISRSTGGPLFALLCASQPICAVLFTRSIWNRVCFGFVNNIHYRRMQSLKKMVGEKYRQDIISGGLGKWISNEFRLSHQQLGTLSETHPFFQYSRSGNTSLYTIFVRFLGDLPVLFCAANAILRPTKFSVSSIAILQQSSTTLRSSISLALHNGKQFRRSLASIKTIFNSVVVKNSMIAGYISYPRIPEKPLPNVDPSKGMSFQLSNVTFSYSGSQKDTPALNNISLTIKPGQLVVIVGSNGSGKSTLIRILSRLYDPSSGEVLIDGLPSSDYKIDDLHQATALLSQDSMIYPLSLAENIGLGCEECVTDMDMVTEAAKKGGALQFMGKFKEGMQTMLDPSVETFQINLYGNALHPLHKEMQKVEKEMDISGGEKQRVVASRSFMRFKSGKIKFVAVDEPSSALDAEGELDLFRNLLAEREGKTMVFVTHRFGHLTRHADLILCMKDGSIVESGTHSELMKLDGEYANLYNIQASAFSDSYNVKIEEMKLGVWTMKLASEPGFNPKAYWKSLKGDLPLLQRLALDIFSVSPWLFTVYIICQVWQGIEDSISLQLSNNLLKTIEAGLTVGKPNTKEIAIAVFSRFICTQFIAYVSWYGDKIEDQLETCVTRHFELILLKGMTNGTPSPSLFEYAELETSAKLEVDLPTSKAAASKHNINAQQAWRSLDHILSFYRTLLETVSMLFLIMHISRSTGGPMFALLCASQPLCSALVTLSFGYIHDPRYQRMKSLQTLVSKDRFKQDIISGGIAKWIGDQFRQSHQELGSTSDSHPYNLFHRIGKTSATPMFIKFLGDLPMMFCAVNTVINPTRFSVSSIAILQQSSSTLRYSFISAFNSGRQFRESNATIKNMYNATIVKNLITAGNTPYPRPQEEKPTEGVEPLKGMAFRLKDICFSYPGSKKKTPALNSVSLTIDPGQLVIIVGANGSGKSTLIRILARLYDPTSGVVLVDGLPCAEYRINDLHEATALLSQDSNIYPLSLGENIGLGYPDCVSDSAMIADAARMGGSLEFIEKLEQGMQTTLEPYLNVWSQNLYGNPDHPLHKQMEEIEKDIDVSGGEKQRVVASRSFMRFKSGKVNFVAVDEPSSALDAEGELKLFENLLAVREGKTMVFVTHRFGHLTKHADLIICMKDGSIVEKGTHTELMDKKGEYSGLYNIQASAFESL</sequence>
<dbReference type="Pfam" id="PF00005">
    <property type="entry name" value="ABC_tran"/>
    <property type="match status" value="2"/>
</dbReference>
<feature type="domain" description="ABC transporter" evidence="3">
    <location>
        <begin position="437"/>
        <end position="706"/>
    </location>
</feature>
<protein>
    <recommendedName>
        <fullName evidence="3">ABC transporter domain-containing protein</fullName>
    </recommendedName>
</protein>
<accession>A0A409WWB9</accession>
<feature type="domain" description="ABC transporter" evidence="3">
    <location>
        <begin position="1120"/>
        <end position="1389"/>
    </location>
</feature>
<dbReference type="PANTHER" id="PTHR43394">
    <property type="entry name" value="ATP-DEPENDENT PERMEASE MDL1, MITOCHONDRIAL"/>
    <property type="match status" value="1"/>
</dbReference>
<gene>
    <name evidence="4" type="ORF">CVT25_009193</name>
</gene>
<dbReference type="SUPFAM" id="SSF52540">
    <property type="entry name" value="P-loop containing nucleoside triphosphate hydrolases"/>
    <property type="match status" value="2"/>
</dbReference>
<dbReference type="GO" id="GO:0015421">
    <property type="term" value="F:ABC-type oligopeptide transporter activity"/>
    <property type="evidence" value="ECO:0007669"/>
    <property type="project" value="TreeGrafter"/>
</dbReference>
<comment type="caution">
    <text evidence="4">The sequence shown here is derived from an EMBL/GenBank/DDBJ whole genome shotgun (WGS) entry which is preliminary data.</text>
</comment>
<evidence type="ECO:0000256" key="2">
    <source>
        <dbReference type="ARBA" id="ARBA00022840"/>
    </source>
</evidence>
<keyword evidence="1" id="KW-0547">Nucleotide-binding</keyword>
<dbReference type="SMART" id="SM00382">
    <property type="entry name" value="AAA"/>
    <property type="match status" value="2"/>
</dbReference>
<dbReference type="Proteomes" id="UP000283269">
    <property type="component" value="Unassembled WGS sequence"/>
</dbReference>
<dbReference type="OrthoDB" id="6500128at2759"/>
<dbReference type="Gene3D" id="3.40.50.300">
    <property type="entry name" value="P-loop containing nucleotide triphosphate hydrolases"/>
    <property type="match status" value="2"/>
</dbReference>
<evidence type="ECO:0000259" key="3">
    <source>
        <dbReference type="PROSITE" id="PS50893"/>
    </source>
</evidence>
<evidence type="ECO:0000313" key="5">
    <source>
        <dbReference type="Proteomes" id="UP000283269"/>
    </source>
</evidence>
<evidence type="ECO:0000313" key="4">
    <source>
        <dbReference type="EMBL" id="PPQ82815.1"/>
    </source>
</evidence>
<dbReference type="InterPro" id="IPR003593">
    <property type="entry name" value="AAA+_ATPase"/>
</dbReference>
<keyword evidence="2" id="KW-0067">ATP-binding</keyword>
<reference evidence="4 5" key="1">
    <citation type="journal article" date="2018" name="Evol. Lett.">
        <title>Horizontal gene cluster transfer increased hallucinogenic mushroom diversity.</title>
        <authorList>
            <person name="Reynolds H.T."/>
            <person name="Vijayakumar V."/>
            <person name="Gluck-Thaler E."/>
            <person name="Korotkin H.B."/>
            <person name="Matheny P.B."/>
            <person name="Slot J.C."/>
        </authorList>
    </citation>
    <scope>NUCLEOTIDE SEQUENCE [LARGE SCALE GENOMIC DNA]</scope>
    <source>
        <strain evidence="4 5">2631</strain>
    </source>
</reference>
<organism evidence="4 5">
    <name type="scientific">Psilocybe cyanescens</name>
    <dbReference type="NCBI Taxonomy" id="93625"/>
    <lineage>
        <taxon>Eukaryota</taxon>
        <taxon>Fungi</taxon>
        <taxon>Dikarya</taxon>
        <taxon>Basidiomycota</taxon>
        <taxon>Agaricomycotina</taxon>
        <taxon>Agaricomycetes</taxon>
        <taxon>Agaricomycetidae</taxon>
        <taxon>Agaricales</taxon>
        <taxon>Agaricineae</taxon>
        <taxon>Strophariaceae</taxon>
        <taxon>Psilocybe</taxon>
    </lineage>
</organism>
<dbReference type="InterPro" id="IPR003439">
    <property type="entry name" value="ABC_transporter-like_ATP-bd"/>
</dbReference>
<keyword evidence="5" id="KW-1185">Reference proteome</keyword>
<dbReference type="PANTHER" id="PTHR43394:SF1">
    <property type="entry name" value="ATP-BINDING CASSETTE SUB-FAMILY B MEMBER 10, MITOCHONDRIAL"/>
    <property type="match status" value="1"/>
</dbReference>
<dbReference type="PROSITE" id="PS50893">
    <property type="entry name" value="ABC_TRANSPORTER_2"/>
    <property type="match status" value="2"/>
</dbReference>
<dbReference type="InterPro" id="IPR027417">
    <property type="entry name" value="P-loop_NTPase"/>
</dbReference>
<dbReference type="InParanoid" id="A0A409WWB9"/>
<proteinExistence type="predicted"/>
<dbReference type="GO" id="GO:0005524">
    <property type="term" value="F:ATP binding"/>
    <property type="evidence" value="ECO:0007669"/>
    <property type="project" value="UniProtKB-KW"/>
</dbReference>
<dbReference type="InterPro" id="IPR039421">
    <property type="entry name" value="Type_1_exporter"/>
</dbReference>
<dbReference type="STRING" id="93625.A0A409WWB9"/>
<name>A0A409WWB9_PSICY</name>
<evidence type="ECO:0000256" key="1">
    <source>
        <dbReference type="ARBA" id="ARBA00022741"/>
    </source>
</evidence>